<keyword evidence="3" id="KW-0808">Transferase</keyword>
<dbReference type="GO" id="GO:0006304">
    <property type="term" value="P:DNA modification"/>
    <property type="evidence" value="ECO:0007669"/>
    <property type="project" value="InterPro"/>
</dbReference>
<keyword evidence="6" id="KW-0175">Coiled coil</keyword>
<dbReference type="EMBL" id="ATFE01000004">
    <property type="protein sequence ID" value="EPF29454.1"/>
    <property type="molecule type" value="Genomic_DNA"/>
</dbReference>
<gene>
    <name evidence="8" type="ORF">HMPREF9195_00740</name>
</gene>
<dbReference type="GO" id="GO:0003676">
    <property type="term" value="F:nucleic acid binding"/>
    <property type="evidence" value="ECO:0007669"/>
    <property type="project" value="InterPro"/>
</dbReference>
<organism evidence="8 9">
    <name type="scientific">Treponema medium ATCC 700293</name>
    <dbReference type="NCBI Taxonomy" id="1125700"/>
    <lineage>
        <taxon>Bacteria</taxon>
        <taxon>Pseudomonadati</taxon>
        <taxon>Spirochaetota</taxon>
        <taxon>Spirochaetia</taxon>
        <taxon>Spirochaetales</taxon>
        <taxon>Treponemataceae</taxon>
        <taxon>Treponema</taxon>
    </lineage>
</organism>
<name>A0AA87NMU5_TREMD</name>
<feature type="coiled-coil region" evidence="6">
    <location>
        <begin position="134"/>
        <end position="161"/>
    </location>
</feature>
<evidence type="ECO:0000313" key="9">
    <source>
        <dbReference type="Proteomes" id="UP000014634"/>
    </source>
</evidence>
<accession>A0AA87NMU5</accession>
<evidence type="ECO:0000259" key="7">
    <source>
        <dbReference type="Pfam" id="PF07669"/>
    </source>
</evidence>
<protein>
    <recommendedName>
        <fullName evidence="1">site-specific DNA-methyltransferase (adenine-specific)</fullName>
        <ecNumber evidence="1">2.1.1.72</ecNumber>
    </recommendedName>
</protein>
<comment type="catalytic activity">
    <reaction evidence="5">
        <text>a 2'-deoxyadenosine in DNA + S-adenosyl-L-methionine = an N(6)-methyl-2'-deoxyadenosine in DNA + S-adenosyl-L-homocysteine + H(+)</text>
        <dbReference type="Rhea" id="RHEA:15197"/>
        <dbReference type="Rhea" id="RHEA-COMP:12418"/>
        <dbReference type="Rhea" id="RHEA-COMP:12419"/>
        <dbReference type="ChEBI" id="CHEBI:15378"/>
        <dbReference type="ChEBI" id="CHEBI:57856"/>
        <dbReference type="ChEBI" id="CHEBI:59789"/>
        <dbReference type="ChEBI" id="CHEBI:90615"/>
        <dbReference type="ChEBI" id="CHEBI:90616"/>
        <dbReference type="EC" id="2.1.1.72"/>
    </reaction>
</comment>
<evidence type="ECO:0000256" key="5">
    <source>
        <dbReference type="ARBA" id="ARBA00047942"/>
    </source>
</evidence>
<dbReference type="Proteomes" id="UP000014634">
    <property type="component" value="Unassembled WGS sequence"/>
</dbReference>
<evidence type="ECO:0000256" key="6">
    <source>
        <dbReference type="SAM" id="Coils"/>
    </source>
</evidence>
<dbReference type="SUPFAM" id="SSF53335">
    <property type="entry name" value="S-adenosyl-L-methionine-dependent methyltransferases"/>
    <property type="match status" value="1"/>
</dbReference>
<evidence type="ECO:0000256" key="3">
    <source>
        <dbReference type="ARBA" id="ARBA00022679"/>
    </source>
</evidence>
<sequence>MRRNKGYKLSIEEKKRILLNNIYGVDIDAQAVEVTKLSLFLKLLENEGKALSPGGQSTLFKPSEIQKHKKILPDMSHNIKCGNSLIGTDYYTGKDLTLFGIEEQRKVNAFDWDAQFPGIFADGGFDCVIGNPPYLRVQGLRENYEEEAKFYEKEYKAATGRFDFYILFIEKGFNLLNKDGIQSFILPHKFINSDFGTGIRQFIYDNRALKSIVHFESHLVFNAASVYTCIIELSHNNDTFRFIKTKPEKIAEELHFDVLPFDVLKDSAPWQLASSVDNALIDQGFRIINSVKKTVAHTV</sequence>
<comment type="caution">
    <text evidence="8">The sequence shown here is derived from an EMBL/GenBank/DDBJ whole genome shotgun (WGS) entry which is preliminary data.</text>
</comment>
<dbReference type="EC" id="2.1.1.72" evidence="1"/>
<dbReference type="InterPro" id="IPR050953">
    <property type="entry name" value="N4_N6_ade-DNA_methylase"/>
</dbReference>
<dbReference type="AlphaFoldDB" id="A0AA87NMU5"/>
<evidence type="ECO:0000256" key="1">
    <source>
        <dbReference type="ARBA" id="ARBA00011900"/>
    </source>
</evidence>
<dbReference type="InterPro" id="IPR029063">
    <property type="entry name" value="SAM-dependent_MTases_sf"/>
</dbReference>
<dbReference type="InterPro" id="IPR011639">
    <property type="entry name" value="MethylTrfase_TaqI-like_dom"/>
</dbReference>
<dbReference type="PANTHER" id="PTHR33841">
    <property type="entry name" value="DNA METHYLTRANSFERASE YEEA-RELATED"/>
    <property type="match status" value="1"/>
</dbReference>
<dbReference type="PANTHER" id="PTHR33841:SF1">
    <property type="entry name" value="DNA METHYLTRANSFERASE A"/>
    <property type="match status" value="1"/>
</dbReference>
<dbReference type="Gene3D" id="3.40.50.150">
    <property type="entry name" value="Vaccinia Virus protein VP39"/>
    <property type="match status" value="1"/>
</dbReference>
<evidence type="ECO:0000256" key="4">
    <source>
        <dbReference type="ARBA" id="ARBA00022691"/>
    </source>
</evidence>
<dbReference type="GO" id="GO:0009007">
    <property type="term" value="F:site-specific DNA-methyltransferase (adenine-specific) activity"/>
    <property type="evidence" value="ECO:0007669"/>
    <property type="project" value="UniProtKB-EC"/>
</dbReference>
<keyword evidence="4" id="KW-0949">S-adenosyl-L-methionine</keyword>
<proteinExistence type="predicted"/>
<reference evidence="8 9" key="1">
    <citation type="submission" date="2013-04" db="EMBL/GenBank/DDBJ databases">
        <title>The Genome Sequence of Treponema medium ATCC 700293.</title>
        <authorList>
            <consortium name="The Broad Institute Genomics Platform"/>
            <person name="Earl A."/>
            <person name="Ward D."/>
            <person name="Feldgarden M."/>
            <person name="Gevers D."/>
            <person name="Leonetti C."/>
            <person name="Blanton J.M."/>
            <person name="Dewhirst F.E."/>
            <person name="Izard J."/>
            <person name="Walker B."/>
            <person name="Young S."/>
            <person name="Zeng Q."/>
            <person name="Gargeya S."/>
            <person name="Fitzgerald M."/>
            <person name="Haas B."/>
            <person name="Abouelleil A."/>
            <person name="Allen A.W."/>
            <person name="Alvarado L."/>
            <person name="Arachchi H.M."/>
            <person name="Berlin A.M."/>
            <person name="Chapman S.B."/>
            <person name="Gainer-Dewar J."/>
            <person name="Goldberg J."/>
            <person name="Griggs A."/>
            <person name="Gujja S."/>
            <person name="Hansen M."/>
            <person name="Howarth C."/>
            <person name="Imamovic A."/>
            <person name="Ireland A."/>
            <person name="Larimer J."/>
            <person name="McCowan C."/>
            <person name="Murphy C."/>
            <person name="Pearson M."/>
            <person name="Poon T.W."/>
            <person name="Priest M."/>
            <person name="Roberts A."/>
            <person name="Saif S."/>
            <person name="Shea T."/>
            <person name="Sisk P."/>
            <person name="Sykes S."/>
            <person name="Wortman J."/>
            <person name="Nusbaum C."/>
            <person name="Birren B."/>
        </authorList>
    </citation>
    <scope>NUCLEOTIDE SEQUENCE [LARGE SCALE GENOMIC DNA]</scope>
    <source>
        <strain evidence="8 9">ATCC 700293</strain>
    </source>
</reference>
<dbReference type="PROSITE" id="PS00092">
    <property type="entry name" value="N6_MTASE"/>
    <property type="match status" value="1"/>
</dbReference>
<evidence type="ECO:0000313" key="8">
    <source>
        <dbReference type="EMBL" id="EPF29454.1"/>
    </source>
</evidence>
<dbReference type="GO" id="GO:0032259">
    <property type="term" value="P:methylation"/>
    <property type="evidence" value="ECO:0007669"/>
    <property type="project" value="UniProtKB-KW"/>
</dbReference>
<dbReference type="PRINTS" id="PR00507">
    <property type="entry name" value="N12N6MTFRASE"/>
</dbReference>
<feature type="domain" description="Type II methyltransferase M.TaqI-like" evidence="7">
    <location>
        <begin position="20"/>
        <end position="221"/>
    </location>
</feature>
<evidence type="ECO:0000256" key="2">
    <source>
        <dbReference type="ARBA" id="ARBA00022603"/>
    </source>
</evidence>
<dbReference type="InterPro" id="IPR002052">
    <property type="entry name" value="DNA_methylase_N6_adenine_CS"/>
</dbReference>
<keyword evidence="2" id="KW-0489">Methyltransferase</keyword>
<dbReference type="Pfam" id="PF07669">
    <property type="entry name" value="Eco57I"/>
    <property type="match status" value="1"/>
</dbReference>